<comment type="caution">
    <text evidence="2">The sequence shown here is derived from an EMBL/GenBank/DDBJ whole genome shotgun (WGS) entry which is preliminary data.</text>
</comment>
<reference evidence="3" key="1">
    <citation type="journal article" date="2019" name="Int. J. Syst. Evol. Microbiol.">
        <title>The Global Catalogue of Microorganisms (GCM) 10K type strain sequencing project: providing services to taxonomists for standard genome sequencing and annotation.</title>
        <authorList>
            <consortium name="The Broad Institute Genomics Platform"/>
            <consortium name="The Broad Institute Genome Sequencing Center for Infectious Disease"/>
            <person name="Wu L."/>
            <person name="Ma J."/>
        </authorList>
    </citation>
    <scope>NUCLEOTIDE SEQUENCE [LARGE SCALE GENOMIC DNA]</scope>
    <source>
        <strain evidence="3">JCM 32148</strain>
    </source>
</reference>
<proteinExistence type="predicted"/>
<protein>
    <submittedName>
        <fullName evidence="2">Uncharacterized protein</fullName>
    </submittedName>
</protein>
<keyword evidence="1" id="KW-0472">Membrane</keyword>
<evidence type="ECO:0000313" key="3">
    <source>
        <dbReference type="Proteomes" id="UP001597053"/>
    </source>
</evidence>
<accession>A0ABW2ZXU3</accession>
<evidence type="ECO:0000313" key="2">
    <source>
        <dbReference type="EMBL" id="MFD0783462.1"/>
    </source>
</evidence>
<name>A0ABW2ZXU3_9ACTN</name>
<evidence type="ECO:0000256" key="1">
    <source>
        <dbReference type="SAM" id="Phobius"/>
    </source>
</evidence>
<keyword evidence="3" id="KW-1185">Reference proteome</keyword>
<feature type="non-terminal residue" evidence="2">
    <location>
        <position position="62"/>
    </location>
</feature>
<dbReference type="EMBL" id="JBHTHM010000152">
    <property type="protein sequence ID" value="MFD0783462.1"/>
    <property type="molecule type" value="Genomic_DNA"/>
</dbReference>
<organism evidence="2 3">
    <name type="scientific">Micromonospora azadirachtae</name>
    <dbReference type="NCBI Taxonomy" id="1970735"/>
    <lineage>
        <taxon>Bacteria</taxon>
        <taxon>Bacillati</taxon>
        <taxon>Actinomycetota</taxon>
        <taxon>Actinomycetes</taxon>
        <taxon>Micromonosporales</taxon>
        <taxon>Micromonosporaceae</taxon>
        <taxon>Micromonospora</taxon>
    </lineage>
</organism>
<keyword evidence="1" id="KW-0812">Transmembrane</keyword>
<feature type="transmembrane region" description="Helical" evidence="1">
    <location>
        <begin position="36"/>
        <end position="59"/>
    </location>
</feature>
<dbReference type="Proteomes" id="UP001597053">
    <property type="component" value="Unassembled WGS sequence"/>
</dbReference>
<gene>
    <name evidence="2" type="ORF">ACFQZ8_05975</name>
</gene>
<sequence length="62" mass="6384">MGVLTGAGQLGIAFALGIVQLTGVSADTTVNQWPAQLVWVGWFAAHAAVAGTVVTARLARRH</sequence>
<keyword evidence="1" id="KW-1133">Transmembrane helix</keyword>